<protein>
    <submittedName>
        <fullName evidence="1">Uncharacterized protein</fullName>
    </submittedName>
</protein>
<keyword evidence="2" id="KW-1185">Reference proteome</keyword>
<evidence type="ECO:0000313" key="2">
    <source>
        <dbReference type="Proteomes" id="UP001060112"/>
    </source>
</evidence>
<sequence length="179" mass="21438">MIDQWKGYDTLYFNNHHIKYNEIMIELSQIKIIQISMYSATGILHAGAGAFGMGSVYFQYYVDIDIITYQDTYSFSILNNDSVCHMFDYFLNHQIIVDDPLKLIKLYHKKRDPVALYNYIHHHFKEWAKIYHLDNPRDSFLNYCHQENNEKNSKKKDFFGWSVIKKALKEPMFEKKKKS</sequence>
<organism evidence="1 2">
    <name type="scientific">Allocoprobacillus halotolerans</name>
    <dbReference type="NCBI Taxonomy" id="2944914"/>
    <lineage>
        <taxon>Bacteria</taxon>
        <taxon>Bacillati</taxon>
        <taxon>Bacillota</taxon>
        <taxon>Erysipelotrichia</taxon>
        <taxon>Erysipelotrichales</taxon>
        <taxon>Erysipelotrichaceae</taxon>
        <taxon>Allocoprobacillus</taxon>
    </lineage>
</organism>
<proteinExistence type="predicted"/>
<dbReference type="Proteomes" id="UP001060112">
    <property type="component" value="Chromosome"/>
</dbReference>
<dbReference type="EMBL" id="CP101620">
    <property type="protein sequence ID" value="UTY38419.1"/>
    <property type="molecule type" value="Genomic_DNA"/>
</dbReference>
<gene>
    <name evidence="1" type="ORF">NMU03_12240</name>
</gene>
<evidence type="ECO:0000313" key="1">
    <source>
        <dbReference type="EMBL" id="UTY38419.1"/>
    </source>
</evidence>
<reference evidence="1" key="1">
    <citation type="submission" date="2022-07" db="EMBL/GenBank/DDBJ databases">
        <title>Faecal culturing of patients with breast cancer.</title>
        <authorList>
            <person name="Teng N.M.Y."/>
            <person name="Kiu R."/>
            <person name="Evans R."/>
            <person name="Baker D.J."/>
            <person name="Zenner C."/>
            <person name="Robinson S.D."/>
            <person name="Hall L.J."/>
        </authorList>
    </citation>
    <scope>NUCLEOTIDE SEQUENCE</scope>
    <source>
        <strain evidence="1">LH1062</strain>
    </source>
</reference>
<accession>A0ABY5HZA7</accession>
<name>A0ABY5HZA7_9FIRM</name>
<dbReference type="RefSeq" id="WP_290138730.1">
    <property type="nucleotide sequence ID" value="NZ_CP101620.1"/>
</dbReference>